<reference evidence="1 2" key="1">
    <citation type="submission" date="2018-05" db="EMBL/GenBank/DDBJ databases">
        <title>Marinifilum breve JC075T sp. nov., a marine bacterium isolated from Yongle Blue Hole in the South China Sea.</title>
        <authorList>
            <person name="Fu T."/>
        </authorList>
    </citation>
    <scope>NUCLEOTIDE SEQUENCE [LARGE SCALE GENOMIC DNA]</scope>
    <source>
        <strain evidence="1 2">JC075</strain>
    </source>
</reference>
<gene>
    <name evidence="1" type="ORF">DF185_09335</name>
</gene>
<sequence>MVFFALYTSSLCAQMLSVNSEKPQINMFYALPLKNNSSVVQLKVFATDNKGVMGFLLKDENTTTNITEKGWSKNRPVSYQLKEYGIYNLYLWVKDTDGNITGPASCKVNYDPKDSIKPVIEKFECRWSANNEITFDIKCKDNIGVDKYLIKYNCSDGNTWTSQKPSKMYLKNKQEYTFYLWVKDIAGNLSTVCKCKCKCTNK</sequence>
<comment type="caution">
    <text evidence="1">The sequence shown here is derived from an EMBL/GenBank/DDBJ whole genome shotgun (WGS) entry which is preliminary data.</text>
</comment>
<accession>A0A2V4A2U6</accession>
<name>A0A2V4A2U6_9BACT</name>
<dbReference type="EMBL" id="QFLI01000003">
    <property type="protein sequence ID" value="PXY01660.1"/>
    <property type="molecule type" value="Genomic_DNA"/>
</dbReference>
<protein>
    <submittedName>
        <fullName evidence="1">Uncharacterized protein</fullName>
    </submittedName>
</protein>
<keyword evidence="2" id="KW-1185">Reference proteome</keyword>
<organism evidence="1 2">
    <name type="scientific">Marinifilum breve</name>
    <dbReference type="NCBI Taxonomy" id="2184082"/>
    <lineage>
        <taxon>Bacteria</taxon>
        <taxon>Pseudomonadati</taxon>
        <taxon>Bacteroidota</taxon>
        <taxon>Bacteroidia</taxon>
        <taxon>Marinilabiliales</taxon>
        <taxon>Marinifilaceae</taxon>
    </lineage>
</organism>
<dbReference type="Proteomes" id="UP000248079">
    <property type="component" value="Unassembled WGS sequence"/>
</dbReference>
<proteinExistence type="predicted"/>
<evidence type="ECO:0000313" key="2">
    <source>
        <dbReference type="Proteomes" id="UP000248079"/>
    </source>
</evidence>
<evidence type="ECO:0000313" key="1">
    <source>
        <dbReference type="EMBL" id="PXY01660.1"/>
    </source>
</evidence>
<dbReference type="AlphaFoldDB" id="A0A2V4A2U6"/>